<name>A0AB39KR76_9CAUL</name>
<dbReference type="SUPFAM" id="SSF46785">
    <property type="entry name" value="Winged helix' DNA-binding domain"/>
    <property type="match status" value="1"/>
</dbReference>
<evidence type="ECO:0000256" key="1">
    <source>
        <dbReference type="ARBA" id="ARBA00023015"/>
    </source>
</evidence>
<evidence type="ECO:0000256" key="2">
    <source>
        <dbReference type="ARBA" id="ARBA00023125"/>
    </source>
</evidence>
<protein>
    <submittedName>
        <fullName evidence="5">Helix-turn-helix domain-containing protein</fullName>
    </submittedName>
</protein>
<feature type="domain" description="HTH hxlR-type" evidence="4">
    <location>
        <begin position="12"/>
        <end position="109"/>
    </location>
</feature>
<gene>
    <name evidence="5" type="ORF">ABOZ73_13440</name>
</gene>
<evidence type="ECO:0000256" key="3">
    <source>
        <dbReference type="ARBA" id="ARBA00023163"/>
    </source>
</evidence>
<dbReference type="InterPro" id="IPR002577">
    <property type="entry name" value="HTH_HxlR"/>
</dbReference>
<evidence type="ECO:0000313" key="5">
    <source>
        <dbReference type="EMBL" id="XDO95796.1"/>
    </source>
</evidence>
<evidence type="ECO:0000259" key="4">
    <source>
        <dbReference type="PROSITE" id="PS51118"/>
    </source>
</evidence>
<dbReference type="PANTHER" id="PTHR33204">
    <property type="entry name" value="TRANSCRIPTIONAL REGULATOR, MARR FAMILY"/>
    <property type="match status" value="1"/>
</dbReference>
<dbReference type="EMBL" id="CP158375">
    <property type="protein sequence ID" value="XDO95796.1"/>
    <property type="molecule type" value="Genomic_DNA"/>
</dbReference>
<keyword evidence="3" id="KW-0804">Transcription</keyword>
<dbReference type="InterPro" id="IPR036390">
    <property type="entry name" value="WH_DNA-bd_sf"/>
</dbReference>
<sequence length="169" mass="19056">MGRTADYSKERCSVAATLEVVGDPWTLLILRDAFRGVRRFDQWQEGLGVARNVLAARLKTLVAHGVLEKRRYSEHPPRFEYRLTEKGKDLRPVLITLSDWGDRHVYGEKGPLHFLHEPCGCKLRPGLICIDCGESVEPRSLRMVENAESRTVGEALAEQDLLEAEAEAS</sequence>
<organism evidence="5">
    <name type="scientific">Caulobacter sp. 73W</name>
    <dbReference type="NCBI Taxonomy" id="3161137"/>
    <lineage>
        <taxon>Bacteria</taxon>
        <taxon>Pseudomonadati</taxon>
        <taxon>Pseudomonadota</taxon>
        <taxon>Alphaproteobacteria</taxon>
        <taxon>Caulobacterales</taxon>
        <taxon>Caulobacteraceae</taxon>
        <taxon>Caulobacter</taxon>
    </lineage>
</organism>
<accession>A0AB39KR76</accession>
<keyword evidence="2" id="KW-0238">DNA-binding</keyword>
<dbReference type="PANTHER" id="PTHR33204:SF18">
    <property type="entry name" value="TRANSCRIPTIONAL REGULATORY PROTEIN"/>
    <property type="match status" value="1"/>
</dbReference>
<reference evidence="5" key="1">
    <citation type="submission" date="2024-06" db="EMBL/GenBank/DDBJ databases">
        <title>Caulobacter inopinatus, sp. nov.</title>
        <authorList>
            <person name="Donachie S.P."/>
        </authorList>
    </citation>
    <scope>NUCLEOTIDE SEQUENCE</scope>
    <source>
        <strain evidence="5">73W</strain>
    </source>
</reference>
<dbReference type="PROSITE" id="PS51118">
    <property type="entry name" value="HTH_HXLR"/>
    <property type="match status" value="1"/>
</dbReference>
<keyword evidence="1" id="KW-0805">Transcription regulation</keyword>
<dbReference type="RefSeq" id="WP_369058638.1">
    <property type="nucleotide sequence ID" value="NZ_CP158375.1"/>
</dbReference>
<dbReference type="Gene3D" id="1.10.10.10">
    <property type="entry name" value="Winged helix-like DNA-binding domain superfamily/Winged helix DNA-binding domain"/>
    <property type="match status" value="1"/>
</dbReference>
<dbReference type="Pfam" id="PF01638">
    <property type="entry name" value="HxlR"/>
    <property type="match status" value="1"/>
</dbReference>
<dbReference type="InterPro" id="IPR036388">
    <property type="entry name" value="WH-like_DNA-bd_sf"/>
</dbReference>
<dbReference type="GO" id="GO:0003677">
    <property type="term" value="F:DNA binding"/>
    <property type="evidence" value="ECO:0007669"/>
    <property type="project" value="UniProtKB-KW"/>
</dbReference>
<proteinExistence type="predicted"/>
<dbReference type="AlphaFoldDB" id="A0AB39KR76"/>